<dbReference type="InterPro" id="IPR002781">
    <property type="entry name" value="TM_pro_TauE-like"/>
</dbReference>
<feature type="transmembrane region" description="Helical" evidence="5">
    <location>
        <begin position="199"/>
        <end position="220"/>
    </location>
</feature>
<dbReference type="Proteomes" id="UP000065521">
    <property type="component" value="Unassembled WGS sequence"/>
</dbReference>
<dbReference type="Pfam" id="PF01925">
    <property type="entry name" value="TauE"/>
    <property type="match status" value="1"/>
</dbReference>
<dbReference type="GO" id="GO:0005886">
    <property type="term" value="C:plasma membrane"/>
    <property type="evidence" value="ECO:0007669"/>
    <property type="project" value="UniProtKB-SubCell"/>
</dbReference>
<sequence>MHDPHLLVGIVALLAIVQSVFGMGILVFGTPTLLLMGYDFTSVLGLLLPASVSISAVQAWSARRRAVAAAERVTMVICAIAVLVSLATLVRLNLKARVDMLIGIAMLSAAAVRYSSRLQAGLRAFVHARSRLYVGSMGVVHGLTNMGGALLAVYAASRYDDKHAMRAAISRYYLLFGTIQLGTLALLRPAALDVRGAVMAPIAVAIYFAVGNVLFARAGAPLYERAMTAFIGVYGAVVLAKTLVFA</sequence>
<dbReference type="RefSeq" id="WP_059638625.1">
    <property type="nucleotide sequence ID" value="NZ_LOTK01000064.1"/>
</dbReference>
<organism evidence="6 7">
    <name type="scientific">Burkholderia ubonensis</name>
    <dbReference type="NCBI Taxonomy" id="101571"/>
    <lineage>
        <taxon>Bacteria</taxon>
        <taxon>Pseudomonadati</taxon>
        <taxon>Pseudomonadota</taxon>
        <taxon>Betaproteobacteria</taxon>
        <taxon>Burkholderiales</taxon>
        <taxon>Burkholderiaceae</taxon>
        <taxon>Burkholderia</taxon>
        <taxon>Burkholderia cepacia complex</taxon>
    </lineage>
</organism>
<feature type="transmembrane region" description="Helical" evidence="5">
    <location>
        <begin position="169"/>
        <end position="187"/>
    </location>
</feature>
<evidence type="ECO:0000313" key="7">
    <source>
        <dbReference type="Proteomes" id="UP000065521"/>
    </source>
</evidence>
<comment type="similarity">
    <text evidence="5">Belongs to the 4-toluene sulfonate uptake permease (TSUP) (TC 2.A.102) family.</text>
</comment>
<evidence type="ECO:0000256" key="1">
    <source>
        <dbReference type="ARBA" id="ARBA00004141"/>
    </source>
</evidence>
<proteinExistence type="inferred from homology"/>
<dbReference type="AlphaFoldDB" id="A0A117XK11"/>
<feature type="transmembrane region" description="Helical" evidence="5">
    <location>
        <begin position="73"/>
        <end position="94"/>
    </location>
</feature>
<feature type="transmembrane region" description="Helical" evidence="5">
    <location>
        <begin position="40"/>
        <end position="61"/>
    </location>
</feature>
<evidence type="ECO:0000256" key="2">
    <source>
        <dbReference type="ARBA" id="ARBA00022692"/>
    </source>
</evidence>
<feature type="transmembrane region" description="Helical" evidence="5">
    <location>
        <begin position="132"/>
        <end position="157"/>
    </location>
</feature>
<dbReference type="EMBL" id="LOTN01000084">
    <property type="protein sequence ID" value="KUZ79858.1"/>
    <property type="molecule type" value="Genomic_DNA"/>
</dbReference>
<keyword evidence="2 5" id="KW-0812">Transmembrane</keyword>
<keyword evidence="4 5" id="KW-0472">Membrane</keyword>
<name>A0A117XK11_9BURK</name>
<keyword evidence="5" id="KW-1003">Cell membrane</keyword>
<accession>A0A117XK11</accession>
<reference evidence="6 7" key="1">
    <citation type="submission" date="2015-11" db="EMBL/GenBank/DDBJ databases">
        <title>Expanding the genomic diversity of Burkholderia species for the development of highly accurate diagnostics.</title>
        <authorList>
            <person name="Sahl J."/>
            <person name="Keim P."/>
            <person name="Wagner D."/>
        </authorList>
    </citation>
    <scope>NUCLEOTIDE SEQUENCE [LARGE SCALE GENOMIC DNA]</scope>
    <source>
        <strain evidence="6 7">RF32-BP4</strain>
    </source>
</reference>
<evidence type="ECO:0000256" key="3">
    <source>
        <dbReference type="ARBA" id="ARBA00022989"/>
    </source>
</evidence>
<comment type="subcellular location">
    <subcellularLocation>
        <location evidence="5">Cell membrane</location>
        <topology evidence="5">Multi-pass membrane protein</topology>
    </subcellularLocation>
    <subcellularLocation>
        <location evidence="1">Membrane</location>
        <topology evidence="1">Multi-pass membrane protein</topology>
    </subcellularLocation>
</comment>
<evidence type="ECO:0000313" key="6">
    <source>
        <dbReference type="EMBL" id="KUZ79858.1"/>
    </source>
</evidence>
<protein>
    <recommendedName>
        <fullName evidence="5">Probable membrane transporter protein</fullName>
    </recommendedName>
</protein>
<feature type="transmembrane region" description="Helical" evidence="5">
    <location>
        <begin position="226"/>
        <end position="245"/>
    </location>
</feature>
<keyword evidence="3 5" id="KW-1133">Transmembrane helix</keyword>
<comment type="caution">
    <text evidence="6">The sequence shown here is derived from an EMBL/GenBank/DDBJ whole genome shotgun (WGS) entry which is preliminary data.</text>
</comment>
<feature type="transmembrane region" description="Helical" evidence="5">
    <location>
        <begin position="7"/>
        <end position="28"/>
    </location>
</feature>
<evidence type="ECO:0000256" key="4">
    <source>
        <dbReference type="ARBA" id="ARBA00023136"/>
    </source>
</evidence>
<gene>
    <name evidence="6" type="ORF">WI38_02045</name>
</gene>
<evidence type="ECO:0000256" key="5">
    <source>
        <dbReference type="RuleBase" id="RU363041"/>
    </source>
</evidence>